<dbReference type="SUPFAM" id="SSF51556">
    <property type="entry name" value="Metallo-dependent hydrolases"/>
    <property type="match status" value="1"/>
</dbReference>
<sequence length="336" mass="38997">MYDYFKKTALDEAYYQERIKGRLPAEIVDAHAHFNLPEHIKNITAEEVAQDWALESGMLMPYEDAQAYVSALLPDTAVKFICLPWPLRNADTAGNNQYIDSIVTTHGERGLFTNRPEYSVEYIEQAFQTGHFSGFKPYPYMASSVKGADVSIFDFMPREQFALADRLNTAVLMHLPRAGRLPAEGNIREIREIINNYPNVRLVIAHFGRCFCHEFFEEALDLLGDDIHRVYFDTAAVINPKVYRLTLDHLDYKRILFGTDMPIMLWHGRREWINRSYVNLCREEFSWNRHQYPAEEEGYTFIIYEQLNSLLGALDGDKTMAQAIFHDNALEVYRAK</sequence>
<dbReference type="Gene3D" id="3.20.20.140">
    <property type="entry name" value="Metal-dependent hydrolases"/>
    <property type="match status" value="1"/>
</dbReference>
<proteinExistence type="predicted"/>
<feature type="domain" description="Amidohydrolase-related" evidence="2">
    <location>
        <begin position="28"/>
        <end position="334"/>
    </location>
</feature>
<dbReference type="InterPro" id="IPR006680">
    <property type="entry name" value="Amidohydro-rel"/>
</dbReference>
<protein>
    <recommendedName>
        <fullName evidence="2">Amidohydrolase-related domain-containing protein</fullName>
    </recommendedName>
</protein>
<evidence type="ECO:0000313" key="3">
    <source>
        <dbReference type="EMBL" id="MPM18845.1"/>
    </source>
</evidence>
<keyword evidence="1" id="KW-0456">Lyase</keyword>
<reference evidence="3" key="1">
    <citation type="submission" date="2019-08" db="EMBL/GenBank/DDBJ databases">
        <authorList>
            <person name="Kucharzyk K."/>
            <person name="Murdoch R.W."/>
            <person name="Higgins S."/>
            <person name="Loffler F."/>
        </authorList>
    </citation>
    <scope>NUCLEOTIDE SEQUENCE</scope>
</reference>
<dbReference type="InterPro" id="IPR032466">
    <property type="entry name" value="Metal_Hydrolase"/>
</dbReference>
<dbReference type="InterPro" id="IPR032465">
    <property type="entry name" value="ACMSD"/>
</dbReference>
<dbReference type="PANTHER" id="PTHR21240">
    <property type="entry name" value="2-AMINO-3-CARBOXYLMUCONATE-6-SEMIALDEHYDE DECARBOXYLASE"/>
    <property type="match status" value="1"/>
</dbReference>
<name>A0A644XRT2_9ZZZZ</name>
<comment type="caution">
    <text evidence="3">The sequence shown here is derived from an EMBL/GenBank/DDBJ whole genome shotgun (WGS) entry which is preliminary data.</text>
</comment>
<dbReference type="PANTHER" id="PTHR21240:SF28">
    <property type="entry name" value="ISO-OROTATE DECARBOXYLASE (EUROFUNG)"/>
    <property type="match status" value="1"/>
</dbReference>
<dbReference type="GO" id="GO:0016831">
    <property type="term" value="F:carboxy-lyase activity"/>
    <property type="evidence" value="ECO:0007669"/>
    <property type="project" value="InterPro"/>
</dbReference>
<organism evidence="3">
    <name type="scientific">bioreactor metagenome</name>
    <dbReference type="NCBI Taxonomy" id="1076179"/>
    <lineage>
        <taxon>unclassified sequences</taxon>
        <taxon>metagenomes</taxon>
        <taxon>ecological metagenomes</taxon>
    </lineage>
</organism>
<dbReference type="Pfam" id="PF04909">
    <property type="entry name" value="Amidohydro_2"/>
    <property type="match status" value="1"/>
</dbReference>
<dbReference type="EMBL" id="VSSQ01003061">
    <property type="protein sequence ID" value="MPM18845.1"/>
    <property type="molecule type" value="Genomic_DNA"/>
</dbReference>
<evidence type="ECO:0000259" key="2">
    <source>
        <dbReference type="Pfam" id="PF04909"/>
    </source>
</evidence>
<dbReference type="AlphaFoldDB" id="A0A644XRT2"/>
<gene>
    <name evidence="3" type="ORF">SDC9_65262</name>
</gene>
<dbReference type="GO" id="GO:0019748">
    <property type="term" value="P:secondary metabolic process"/>
    <property type="evidence" value="ECO:0007669"/>
    <property type="project" value="TreeGrafter"/>
</dbReference>
<dbReference type="GO" id="GO:0016787">
    <property type="term" value="F:hydrolase activity"/>
    <property type="evidence" value="ECO:0007669"/>
    <property type="project" value="InterPro"/>
</dbReference>
<evidence type="ECO:0000256" key="1">
    <source>
        <dbReference type="ARBA" id="ARBA00023239"/>
    </source>
</evidence>
<dbReference type="GO" id="GO:0005737">
    <property type="term" value="C:cytoplasm"/>
    <property type="evidence" value="ECO:0007669"/>
    <property type="project" value="TreeGrafter"/>
</dbReference>
<accession>A0A644XRT2</accession>